<accession>A0A8S1XKL0</accession>
<feature type="transmembrane region" description="Helical" evidence="1">
    <location>
        <begin position="44"/>
        <end position="63"/>
    </location>
</feature>
<evidence type="ECO:0000313" key="2">
    <source>
        <dbReference type="EMBL" id="CAD8201716.1"/>
    </source>
</evidence>
<keyword evidence="3" id="KW-1185">Reference proteome</keyword>
<dbReference type="AlphaFoldDB" id="A0A8S1XKL0"/>
<evidence type="ECO:0008006" key="4">
    <source>
        <dbReference type="Google" id="ProtNLM"/>
    </source>
</evidence>
<sequence length="342" mass="41207">MSKIRKNFLIKFLNDSIFQQNFTSTCFKEYEVDNSNLQLNEQPILLFQGIFISFSFFFYFELVKKSKQKPIFNRVDSDLSGDETQKKRKAKILHFYPRHFSVFKQSFKVSFIFSIKFIQEILSFFFHRKYHPNQKLSVFGTMNQNKFADTILIFGNIFFRLNQNLWNLKQMLQKFLHISIHFLSFYPPKSAPINSYDFNQVQEISYPPFQKSFQSSQLISRVLSILMIQQHHTMKGSDICVRIYSYDLLGYSCNSFVLKNKEKFLRLEYINKQDLDFIDIKVILIIYSFCLENTFRFKVLSNKSDKHFQFILNKKTKKIQRQGFFQFELGYKNLKCYQFIRQ</sequence>
<dbReference type="EMBL" id="CAJJDO010000128">
    <property type="protein sequence ID" value="CAD8201716.1"/>
    <property type="molecule type" value="Genomic_DNA"/>
</dbReference>
<dbReference type="Proteomes" id="UP000689195">
    <property type="component" value="Unassembled WGS sequence"/>
</dbReference>
<reference evidence="2" key="1">
    <citation type="submission" date="2021-01" db="EMBL/GenBank/DDBJ databases">
        <authorList>
            <consortium name="Genoscope - CEA"/>
            <person name="William W."/>
        </authorList>
    </citation>
    <scope>NUCLEOTIDE SEQUENCE</scope>
</reference>
<name>A0A8S1XKL0_9CILI</name>
<organism evidence="2 3">
    <name type="scientific">Paramecium pentaurelia</name>
    <dbReference type="NCBI Taxonomy" id="43138"/>
    <lineage>
        <taxon>Eukaryota</taxon>
        <taxon>Sar</taxon>
        <taxon>Alveolata</taxon>
        <taxon>Ciliophora</taxon>
        <taxon>Intramacronucleata</taxon>
        <taxon>Oligohymenophorea</taxon>
        <taxon>Peniculida</taxon>
        <taxon>Parameciidae</taxon>
        <taxon>Paramecium</taxon>
    </lineage>
</organism>
<evidence type="ECO:0000256" key="1">
    <source>
        <dbReference type="SAM" id="Phobius"/>
    </source>
</evidence>
<keyword evidence="1" id="KW-0812">Transmembrane</keyword>
<protein>
    <recommendedName>
        <fullName evidence="4">Transmembrane protein</fullName>
    </recommendedName>
</protein>
<keyword evidence="1" id="KW-0472">Membrane</keyword>
<keyword evidence="1" id="KW-1133">Transmembrane helix</keyword>
<proteinExistence type="predicted"/>
<comment type="caution">
    <text evidence="2">The sequence shown here is derived from an EMBL/GenBank/DDBJ whole genome shotgun (WGS) entry which is preliminary data.</text>
</comment>
<evidence type="ECO:0000313" key="3">
    <source>
        <dbReference type="Proteomes" id="UP000689195"/>
    </source>
</evidence>
<gene>
    <name evidence="2" type="ORF">PPENT_87.1.T1280156</name>
</gene>